<dbReference type="Proteomes" id="UP000198802">
    <property type="component" value="Unassembled WGS sequence"/>
</dbReference>
<feature type="domain" description="PIN like" evidence="1">
    <location>
        <begin position="42"/>
        <end position="266"/>
    </location>
</feature>
<name>A0A0S4QR81_9ACTN</name>
<dbReference type="InterPro" id="IPR041578">
    <property type="entry name" value="PIN_8"/>
</dbReference>
<accession>A0A0S4QR81</accession>
<dbReference type="AlphaFoldDB" id="A0A0S4QR81"/>
<proteinExistence type="predicted"/>
<dbReference type="RefSeq" id="WP_091281106.1">
    <property type="nucleotide sequence ID" value="NZ_FAOZ01000018.1"/>
</dbReference>
<dbReference type="EMBL" id="FAOZ01000018">
    <property type="protein sequence ID" value="CUU58251.1"/>
    <property type="molecule type" value="Genomic_DNA"/>
</dbReference>
<evidence type="ECO:0000259" key="1">
    <source>
        <dbReference type="Pfam" id="PF18476"/>
    </source>
</evidence>
<dbReference type="Pfam" id="PF18476">
    <property type="entry name" value="PIN_8"/>
    <property type="match status" value="1"/>
</dbReference>
<gene>
    <name evidence="2" type="ORF">Ga0074812_11823</name>
</gene>
<reference evidence="3" key="1">
    <citation type="submission" date="2015-11" db="EMBL/GenBank/DDBJ databases">
        <authorList>
            <person name="Varghese N."/>
        </authorList>
    </citation>
    <scope>NUCLEOTIDE SEQUENCE [LARGE SCALE GENOMIC DNA]</scope>
    <source>
        <strain evidence="3">DSM 45899</strain>
    </source>
</reference>
<organism evidence="2 3">
    <name type="scientific">Parafrankia irregularis</name>
    <dbReference type="NCBI Taxonomy" id="795642"/>
    <lineage>
        <taxon>Bacteria</taxon>
        <taxon>Bacillati</taxon>
        <taxon>Actinomycetota</taxon>
        <taxon>Actinomycetes</taxon>
        <taxon>Frankiales</taxon>
        <taxon>Frankiaceae</taxon>
        <taxon>Parafrankia</taxon>
    </lineage>
</organism>
<evidence type="ECO:0000313" key="3">
    <source>
        <dbReference type="Proteomes" id="UP000198802"/>
    </source>
</evidence>
<sequence>MTVTTAPGGQLDQRLSCGLFDGFEAFRTPSDDDFRFVFSAGLVVPDTNVLLNLYRYSSEARDSLLSVLQNLGSSLWVPHQVISEFWSVRDSVLRDPRGTLALTTELDKLQARAEKMISEWARERSLSPGTAEDLRAGIEAAFDAAIERIGEFDDGGGTRYLEDSAGDPVVTALADILAGKVGAKPTQDVLEARIATGHERVAQEIPPGYKDKGKPGNGPVGDFLLWCELLEEAKRRDCNALFVTSDVKEDWWRRVGEAPRGPRPELVREMRQQTGRALFMMQPDGLLERARSLLNVDVSESSLENVERVQQFEVAKQAGDEWAAEAVAAVLDRLSEEAPVQAQVLRRAAELGGFINRDDVYRIGNYDSTRSLRGFTRPVRRIVQAFQDRGLIPGGVDDLLQAVYDDETVGLATGFSVPRSALPLVLEWADPQDAPA</sequence>
<evidence type="ECO:0000313" key="2">
    <source>
        <dbReference type="EMBL" id="CUU58251.1"/>
    </source>
</evidence>
<keyword evidence="3" id="KW-1185">Reference proteome</keyword>
<protein>
    <recommendedName>
        <fullName evidence="1">PIN like domain-containing protein</fullName>
    </recommendedName>
</protein>